<evidence type="ECO:0000313" key="10">
    <source>
        <dbReference type="EMBL" id="CEG59652.1"/>
    </source>
</evidence>
<keyword evidence="3 5" id="KW-0288">FMN</keyword>
<dbReference type="KEGG" id="tmc:LMI_0292"/>
<dbReference type="PROSITE" id="PS01064">
    <property type="entry name" value="PYRIDOX_OXIDASE"/>
    <property type="match status" value="1"/>
</dbReference>
<dbReference type="InterPro" id="IPR012349">
    <property type="entry name" value="Split_barrel_FMN-bd"/>
</dbReference>
<dbReference type="AlphaFoldDB" id="A0A098GCE3"/>
<feature type="binding site" evidence="5 7">
    <location>
        <position position="188"/>
    </location>
    <ligand>
        <name>FMN</name>
        <dbReference type="ChEBI" id="CHEBI:58210"/>
    </ligand>
</feature>
<organism evidence="10 12">
    <name type="scientific">Legionella micdadei</name>
    <name type="common">Tatlockia micdadei</name>
    <dbReference type="NCBI Taxonomy" id="451"/>
    <lineage>
        <taxon>Bacteria</taxon>
        <taxon>Pseudomonadati</taxon>
        <taxon>Pseudomonadota</taxon>
        <taxon>Gammaproteobacteria</taxon>
        <taxon>Legionellales</taxon>
        <taxon>Legionellaceae</taxon>
        <taxon>Legionella</taxon>
    </lineage>
</organism>
<comment type="function">
    <text evidence="5">Catalyzes the oxidation of either pyridoxine 5'-phosphate (PNP) or pyridoxamine 5'-phosphate (PMP) into pyridoxal 5'-phosphate (PLP).</text>
</comment>
<comment type="similarity">
    <text evidence="1 5">Belongs to the pyridoxamine 5'-phosphate oxidase family.</text>
</comment>
<reference evidence="12" key="2">
    <citation type="submission" date="2014-09" db="EMBL/GenBank/DDBJ databases">
        <authorList>
            <person name="Gomez-Valero L."/>
        </authorList>
    </citation>
    <scope>NUCLEOTIDE SEQUENCE [LARGE SCALE GENOMIC DNA]</scope>
    <source>
        <strain evidence="12">ATCC33218</strain>
    </source>
</reference>
<dbReference type="NCBIfam" id="TIGR00558">
    <property type="entry name" value="pdxH"/>
    <property type="match status" value="1"/>
</dbReference>
<comment type="caution">
    <text evidence="5">Lacks conserved residue(s) required for the propagation of feature annotation.</text>
</comment>
<proteinExistence type="inferred from homology"/>
<evidence type="ECO:0000256" key="7">
    <source>
        <dbReference type="PIRSR" id="PIRSR000190-2"/>
    </source>
</evidence>
<feature type="binding site" evidence="5 6">
    <location>
        <position position="126"/>
    </location>
    <ligand>
        <name>substrate</name>
    </ligand>
</feature>
<dbReference type="EMBL" id="LN614830">
    <property type="protein sequence ID" value="CEG59652.1"/>
    <property type="molecule type" value="Genomic_DNA"/>
</dbReference>
<evidence type="ECO:0000256" key="6">
    <source>
        <dbReference type="PIRSR" id="PIRSR000190-1"/>
    </source>
</evidence>
<gene>
    <name evidence="5 10" type="primary">pdxH</name>
    <name evidence="10" type="ORF">LMI_0292</name>
    <name evidence="11" type="ORF">SAMN02982997_00523</name>
</gene>
<dbReference type="Proteomes" id="UP000032414">
    <property type="component" value="Chromosome I"/>
</dbReference>
<evidence type="ECO:0000256" key="5">
    <source>
        <dbReference type="HAMAP-Rule" id="MF_01629"/>
    </source>
</evidence>
<feature type="binding site" evidence="5 7">
    <location>
        <position position="86"/>
    </location>
    <ligand>
        <name>FMN</name>
        <dbReference type="ChEBI" id="CHEBI:58210"/>
    </ligand>
</feature>
<feature type="binding site" evidence="5 6">
    <location>
        <position position="130"/>
    </location>
    <ligand>
        <name>substrate</name>
    </ligand>
</feature>
<dbReference type="NCBIfam" id="NF004231">
    <property type="entry name" value="PRK05679.1"/>
    <property type="match status" value="1"/>
</dbReference>
<comment type="subunit">
    <text evidence="5">Homodimer.</text>
</comment>
<evidence type="ECO:0000313" key="13">
    <source>
        <dbReference type="Proteomes" id="UP000182998"/>
    </source>
</evidence>
<comment type="pathway">
    <text evidence="5">Cofactor metabolism; pyridoxal 5'-phosphate salvage; pyridoxal 5'-phosphate from pyridoxine 5'-phosphate: step 1/1.</text>
</comment>
<dbReference type="OrthoDB" id="9780392at2"/>
<dbReference type="EC" id="1.4.3.5" evidence="5"/>
<dbReference type="PATRIC" id="fig|451.8.peg.553"/>
<feature type="binding site" evidence="5 6">
    <location>
        <position position="69"/>
    </location>
    <ligand>
        <name>substrate</name>
    </ligand>
</feature>
<dbReference type="InterPro" id="IPR000659">
    <property type="entry name" value="Pyridox_Oxase"/>
</dbReference>
<evidence type="ECO:0000256" key="3">
    <source>
        <dbReference type="ARBA" id="ARBA00022643"/>
    </source>
</evidence>
<evidence type="ECO:0000256" key="1">
    <source>
        <dbReference type="ARBA" id="ARBA00007301"/>
    </source>
</evidence>
<feature type="binding site" evidence="5 6">
    <location>
        <position position="134"/>
    </location>
    <ligand>
        <name>substrate</name>
    </ligand>
</feature>
<dbReference type="Pfam" id="PF10590">
    <property type="entry name" value="PNP_phzG_C"/>
    <property type="match status" value="1"/>
</dbReference>
<evidence type="ECO:0000259" key="9">
    <source>
        <dbReference type="Pfam" id="PF10590"/>
    </source>
</evidence>
<feature type="binding site" evidence="5 7">
    <location>
        <begin position="143"/>
        <end position="144"/>
    </location>
    <ligand>
        <name>FMN</name>
        <dbReference type="ChEBI" id="CHEBI:58210"/>
    </ligand>
</feature>
<dbReference type="Proteomes" id="UP000182998">
    <property type="component" value="Unassembled WGS sequence"/>
</dbReference>
<name>A0A098GCE3_LEGMI</name>
<evidence type="ECO:0000256" key="2">
    <source>
        <dbReference type="ARBA" id="ARBA00022630"/>
    </source>
</evidence>
<dbReference type="InterPro" id="IPR019740">
    <property type="entry name" value="Pyridox_Oxase_CS"/>
</dbReference>
<reference evidence="11 13" key="3">
    <citation type="submission" date="2016-10" db="EMBL/GenBank/DDBJ databases">
        <authorList>
            <person name="Varghese N."/>
            <person name="Submissions S."/>
        </authorList>
    </citation>
    <scope>NUCLEOTIDE SEQUENCE [LARGE SCALE GENOMIC DNA]</scope>
    <source>
        <strain evidence="11 13">ATCC 33218</strain>
    </source>
</reference>
<keyword evidence="4 5" id="KW-0560">Oxidoreductase</keyword>
<comment type="pathway">
    <text evidence="5">Cofactor metabolism; pyridoxal 5'-phosphate salvage; pyridoxal 5'-phosphate from pyridoxamine 5'-phosphate: step 1/1.</text>
</comment>
<dbReference type="PIRSF" id="PIRSF000190">
    <property type="entry name" value="Pyd_amn-ph_oxd"/>
    <property type="match status" value="1"/>
</dbReference>
<feature type="binding site" evidence="6">
    <location>
        <begin position="11"/>
        <end position="14"/>
    </location>
    <ligand>
        <name>substrate</name>
    </ligand>
</feature>
<dbReference type="GO" id="GO:0008615">
    <property type="term" value="P:pyridoxine biosynthetic process"/>
    <property type="evidence" value="ECO:0007669"/>
    <property type="project" value="UniProtKB-UniRule"/>
</dbReference>
<sequence length="215" mass="24910">MGNWKTIADIRREYGDLNLNEESIQENPIAQFKLWFEEGLATEKSDPTAMVLSTVDEKGRPDSRVVLLKGLEEGAFVFYTNYNSTKSLQIQHMPYAALNFYWPQLVRQVRIRGRVKRVSRKQSDAYFASRPISSQLSAIASPQSQKIADRNVLEQALNELIAKHGQEAVVRPKHWGGYMVIPDEIEFWQGRDNRLHDRILFYKKRGKWSICRLAP</sequence>
<feature type="domain" description="Pyridoxamine 5'-phosphate oxidase N-terminal" evidence="8">
    <location>
        <begin position="40"/>
        <end position="160"/>
    </location>
</feature>
<keyword evidence="2 5" id="KW-0285">Flavoprotein</keyword>
<dbReference type="GO" id="GO:0004733">
    <property type="term" value="F:pyridoxamine phosphate oxidase activity"/>
    <property type="evidence" value="ECO:0007669"/>
    <property type="project" value="UniProtKB-UniRule"/>
</dbReference>
<comment type="cofactor">
    <cofactor evidence="5 7">
        <name>FMN</name>
        <dbReference type="ChEBI" id="CHEBI:58210"/>
    </cofactor>
    <text evidence="5 7">Binds 1 FMN per subunit.</text>
</comment>
<dbReference type="HOGENOM" id="CLU_032263_2_2_6"/>
<feature type="binding site" evidence="5 6">
    <location>
        <begin position="194"/>
        <end position="196"/>
    </location>
    <ligand>
        <name>substrate</name>
    </ligand>
</feature>
<dbReference type="PANTHER" id="PTHR10851:SF0">
    <property type="entry name" value="PYRIDOXINE-5'-PHOSPHATE OXIDASE"/>
    <property type="match status" value="1"/>
</dbReference>
<evidence type="ECO:0000313" key="11">
    <source>
        <dbReference type="EMBL" id="SCX96531.1"/>
    </source>
</evidence>
<dbReference type="RefSeq" id="WP_045098207.1">
    <property type="nucleotide sequence ID" value="NZ_CP020614.1"/>
</dbReference>
<keyword evidence="5" id="KW-0664">Pyridoxine biosynthesis</keyword>
<feature type="binding site" evidence="5 7">
    <location>
        <position position="198"/>
    </location>
    <ligand>
        <name>FMN</name>
        <dbReference type="ChEBI" id="CHEBI:58210"/>
    </ligand>
</feature>
<dbReference type="GO" id="GO:0010181">
    <property type="term" value="F:FMN binding"/>
    <property type="evidence" value="ECO:0007669"/>
    <property type="project" value="UniProtKB-UniRule"/>
</dbReference>
<protein>
    <recommendedName>
        <fullName evidence="5">Pyridoxine/pyridoxamine 5'-phosphate oxidase</fullName>
        <ecNumber evidence="5">1.4.3.5</ecNumber>
    </recommendedName>
    <alternativeName>
        <fullName evidence="5">PNP/PMP oxidase</fullName>
        <shortName evidence="5">PNPOx</shortName>
    </alternativeName>
    <alternativeName>
        <fullName evidence="5">Pyridoxal 5'-phosphate synthase</fullName>
    </alternativeName>
</protein>
<dbReference type="UniPathway" id="UPA01068">
    <property type="reaction ID" value="UER00304"/>
</dbReference>
<comment type="catalytic activity">
    <reaction evidence="5">
        <text>pyridoxamine 5'-phosphate + O2 + H2O = pyridoxal 5'-phosphate + H2O2 + NH4(+)</text>
        <dbReference type="Rhea" id="RHEA:15817"/>
        <dbReference type="ChEBI" id="CHEBI:15377"/>
        <dbReference type="ChEBI" id="CHEBI:15379"/>
        <dbReference type="ChEBI" id="CHEBI:16240"/>
        <dbReference type="ChEBI" id="CHEBI:28938"/>
        <dbReference type="ChEBI" id="CHEBI:58451"/>
        <dbReference type="ChEBI" id="CHEBI:597326"/>
        <dbReference type="EC" id="1.4.3.5"/>
    </reaction>
</comment>
<dbReference type="PANTHER" id="PTHR10851">
    <property type="entry name" value="PYRIDOXINE-5-PHOSPHATE OXIDASE"/>
    <property type="match status" value="1"/>
</dbReference>
<feature type="domain" description="Pyridoxine 5'-phosphate oxidase dimerisation C-terminal" evidence="9">
    <location>
        <begin position="175"/>
        <end position="215"/>
    </location>
</feature>
<accession>A0A098GCE3</accession>
<feature type="binding site" evidence="5 7">
    <location>
        <position position="108"/>
    </location>
    <ligand>
        <name>FMN</name>
        <dbReference type="ChEBI" id="CHEBI:58210"/>
    </ligand>
</feature>
<comment type="catalytic activity">
    <reaction evidence="5">
        <text>pyridoxine 5'-phosphate + O2 = pyridoxal 5'-phosphate + H2O2</text>
        <dbReference type="Rhea" id="RHEA:15149"/>
        <dbReference type="ChEBI" id="CHEBI:15379"/>
        <dbReference type="ChEBI" id="CHEBI:16240"/>
        <dbReference type="ChEBI" id="CHEBI:58589"/>
        <dbReference type="ChEBI" id="CHEBI:597326"/>
        <dbReference type="EC" id="1.4.3.5"/>
    </reaction>
</comment>
<feature type="binding site" evidence="5 7">
    <location>
        <begin position="64"/>
        <end position="69"/>
    </location>
    <ligand>
        <name>FMN</name>
        <dbReference type="ChEBI" id="CHEBI:58210"/>
    </ligand>
</feature>
<feature type="binding site" evidence="5 7">
    <location>
        <begin position="79"/>
        <end position="80"/>
    </location>
    <ligand>
        <name>FMN</name>
        <dbReference type="ChEBI" id="CHEBI:58210"/>
    </ligand>
</feature>
<evidence type="ECO:0000256" key="4">
    <source>
        <dbReference type="ARBA" id="ARBA00023002"/>
    </source>
</evidence>
<evidence type="ECO:0000313" key="12">
    <source>
        <dbReference type="Proteomes" id="UP000032414"/>
    </source>
</evidence>
<dbReference type="Gene3D" id="2.30.110.10">
    <property type="entry name" value="Electron Transport, Fmn-binding Protein, Chain A"/>
    <property type="match status" value="1"/>
</dbReference>
<dbReference type="SUPFAM" id="SSF50475">
    <property type="entry name" value="FMN-binding split barrel"/>
    <property type="match status" value="1"/>
</dbReference>
<dbReference type="EMBL" id="FMVN01000002">
    <property type="protein sequence ID" value="SCX96531.1"/>
    <property type="molecule type" value="Genomic_DNA"/>
</dbReference>
<keyword evidence="13" id="KW-1185">Reference proteome</keyword>
<dbReference type="HAMAP" id="MF_01629">
    <property type="entry name" value="PdxH"/>
    <property type="match status" value="1"/>
</dbReference>
<dbReference type="Pfam" id="PF01243">
    <property type="entry name" value="PNPOx_N"/>
    <property type="match status" value="1"/>
</dbReference>
<dbReference type="InterPro" id="IPR019576">
    <property type="entry name" value="Pyridoxamine_oxidase_dimer_C"/>
</dbReference>
<dbReference type="InterPro" id="IPR011576">
    <property type="entry name" value="Pyridox_Oxase_N"/>
</dbReference>
<reference evidence="10" key="1">
    <citation type="submission" date="2014-09" db="EMBL/GenBank/DDBJ databases">
        <authorList>
            <person name="GOMEZ-VALERO Laura"/>
        </authorList>
    </citation>
    <scope>NUCLEOTIDE SEQUENCE</scope>
    <source>
        <strain evidence="10">ATCC33218</strain>
    </source>
</reference>
<dbReference type="STRING" id="451.B6N58_01390"/>
<evidence type="ECO:0000259" key="8">
    <source>
        <dbReference type="Pfam" id="PF01243"/>
    </source>
</evidence>